<dbReference type="Pfam" id="PF00171">
    <property type="entry name" value="Aldedh"/>
    <property type="match status" value="1"/>
</dbReference>
<evidence type="ECO:0000256" key="2">
    <source>
        <dbReference type="ARBA" id="ARBA00023002"/>
    </source>
</evidence>
<comment type="similarity">
    <text evidence="1 3">Belongs to the aldehyde dehydrogenase family.</text>
</comment>
<dbReference type="InterPro" id="IPR015590">
    <property type="entry name" value="Aldehyde_DH_dom"/>
</dbReference>
<dbReference type="InterPro" id="IPR016163">
    <property type="entry name" value="Ald_DH_C"/>
</dbReference>
<proteinExistence type="inferred from homology"/>
<dbReference type="InterPro" id="IPR016162">
    <property type="entry name" value="Ald_DH_N"/>
</dbReference>
<feature type="domain" description="Aldehyde dehydrogenase" evidence="4">
    <location>
        <begin position="29"/>
        <end position="486"/>
    </location>
</feature>
<dbReference type="InterPro" id="IPR029510">
    <property type="entry name" value="Ald_DH_CS_GLU"/>
</dbReference>
<protein>
    <submittedName>
        <fullName evidence="5">Aldehyde dehydrogenase</fullName>
    </submittedName>
</protein>
<accession>A0A2K4WH50</accession>
<keyword evidence="2 3" id="KW-0560">Oxidoreductase</keyword>
<dbReference type="SUPFAM" id="SSF53720">
    <property type="entry name" value="ALDH-like"/>
    <property type="match status" value="1"/>
</dbReference>
<name>A0A2K4WH50_9PSED</name>
<dbReference type="RefSeq" id="WP_005740336.1">
    <property type="nucleotide sequence ID" value="NZ_LT963408.1"/>
</dbReference>
<evidence type="ECO:0000313" key="6">
    <source>
        <dbReference type="Proteomes" id="UP000238093"/>
    </source>
</evidence>
<dbReference type="AlphaFoldDB" id="A0A2K4WH50"/>
<dbReference type="Gene3D" id="3.40.309.10">
    <property type="entry name" value="Aldehyde Dehydrogenase, Chain A, domain 2"/>
    <property type="match status" value="1"/>
</dbReference>
<dbReference type="GO" id="GO:0016620">
    <property type="term" value="F:oxidoreductase activity, acting on the aldehyde or oxo group of donors, NAD or NADP as acceptor"/>
    <property type="evidence" value="ECO:0007669"/>
    <property type="project" value="InterPro"/>
</dbReference>
<evidence type="ECO:0000259" key="4">
    <source>
        <dbReference type="Pfam" id="PF00171"/>
    </source>
</evidence>
<dbReference type="PANTHER" id="PTHR11699">
    <property type="entry name" value="ALDEHYDE DEHYDROGENASE-RELATED"/>
    <property type="match status" value="1"/>
</dbReference>
<dbReference type="Gene3D" id="3.40.605.10">
    <property type="entry name" value="Aldehyde Dehydrogenase, Chain A, domain 1"/>
    <property type="match status" value="1"/>
</dbReference>
<dbReference type="FunFam" id="3.40.605.10:FF:000007">
    <property type="entry name" value="NAD/NADP-dependent betaine aldehyde dehydrogenase"/>
    <property type="match status" value="1"/>
</dbReference>
<dbReference type="EMBL" id="LT963408">
    <property type="protein sequence ID" value="SOS35220.1"/>
    <property type="molecule type" value="Genomic_DNA"/>
</dbReference>
<dbReference type="Proteomes" id="UP000238093">
    <property type="component" value="Chromosome I"/>
</dbReference>
<organism evidence="5 6">
    <name type="scientific">Pseudomonas syringae group genomosp. 3</name>
    <dbReference type="NCBI Taxonomy" id="251701"/>
    <lineage>
        <taxon>Bacteria</taxon>
        <taxon>Pseudomonadati</taxon>
        <taxon>Pseudomonadota</taxon>
        <taxon>Gammaproteobacteria</taxon>
        <taxon>Pseudomonadales</taxon>
        <taxon>Pseudomonadaceae</taxon>
        <taxon>Pseudomonas</taxon>
    </lineage>
</organism>
<reference evidence="5 6" key="1">
    <citation type="submission" date="2017-11" db="EMBL/GenBank/DDBJ databases">
        <authorList>
            <person name="Han C.G."/>
        </authorList>
    </citation>
    <scope>NUCLEOTIDE SEQUENCE [LARGE SCALE GENOMIC DNA]</scope>
    <source>
        <strain evidence="5">CFBP6411</strain>
    </source>
</reference>
<evidence type="ECO:0000256" key="1">
    <source>
        <dbReference type="ARBA" id="ARBA00009986"/>
    </source>
</evidence>
<evidence type="ECO:0000313" key="5">
    <source>
        <dbReference type="EMBL" id="SOS35220.1"/>
    </source>
</evidence>
<dbReference type="InterPro" id="IPR016161">
    <property type="entry name" value="Ald_DH/histidinol_DH"/>
</dbReference>
<dbReference type="FunFam" id="3.40.309.10:FF:000012">
    <property type="entry name" value="Betaine aldehyde dehydrogenase"/>
    <property type="match status" value="1"/>
</dbReference>
<dbReference type="PROSITE" id="PS00687">
    <property type="entry name" value="ALDEHYDE_DEHYDR_GLU"/>
    <property type="match status" value="1"/>
</dbReference>
<evidence type="ECO:0000256" key="3">
    <source>
        <dbReference type="RuleBase" id="RU003345"/>
    </source>
</evidence>
<gene>
    <name evidence="5" type="ORF">CFBP6411_03863</name>
</gene>
<sequence>MSTANILELMRPYWGDRSVIASYVGGAFIEGHGAPVEVRNAHDDSLLLSFPDADESLVGVADKAAKTAQQQWWALTGQARGRAMYQVGNLIREEQENLAQIESLTANKPIRDARVEVLKVAEMFEYYAGWADKLHGEVIPVPTTHLNYVTYEPLGTVLQITPWNAPIFTCGWQIAPAIAAGNAVILKPSELTPLSSLVVGVLIERAGVPKGLVNVIAGFGHSIGQAFIARADIRKVVFVGSPATGRHIAVAAAQRCIPTVLELGGKSANIVFDDADLEVALRGAQAAIFSGAGQSCVSGSRLLVQESIFEKFTNALAVAATQFKVGDPGDPQTQIGPINNAKQYNHVKGMVERALKDGAKLIGEQADPIPDRPGYYINPTVLAGTNELHCAQEEIFGPVVVAIPFKDEEDAIRIANDSRFGLAGGVWTRDVGRAHRVAKQVRAGTFWVNGYKTIHVSSPFGGYGESGYGRSSGLDALREYSEVKSVWVETAAKPAASFGYGASLE</sequence>